<feature type="domain" description="Knr4/Smi1-like" evidence="1">
    <location>
        <begin position="44"/>
        <end position="176"/>
    </location>
</feature>
<sequence>MEYKMVEILKFGKSEEEIKDLESNEGQLSKKAIKRYLFLNAHQTASCDDILKFENEHNLLLPDEYKEFLEKHNGGIPNNSCFLDGRVLNFFFGLFNNPKLEESIEWHLNMYNDRYPSSMLPIASAGGGDLILIGIKDEYISKIFYWSHDFEAEESGIQYFENIECVSNNLNDFLSMLTSEC</sequence>
<accession>A0AA36UHI1</accession>
<dbReference type="EMBL" id="AFQE01000126">
    <property type="protein sequence ID" value="EGQ75107.1"/>
    <property type="molecule type" value="Genomic_DNA"/>
</dbReference>
<gene>
    <name evidence="2" type="ORF">HMPREF9418_2521</name>
</gene>
<comment type="caution">
    <text evidence="2">The sequence shown here is derived from an EMBL/GenBank/DDBJ whole genome shotgun (WGS) entry which is preliminary data.</text>
</comment>
<dbReference type="InterPro" id="IPR037883">
    <property type="entry name" value="Knr4/Smi1-like_sf"/>
</dbReference>
<organism evidence="2 3">
    <name type="scientific">Neisseria macacae ATCC 33926</name>
    <dbReference type="NCBI Taxonomy" id="997348"/>
    <lineage>
        <taxon>Bacteria</taxon>
        <taxon>Pseudomonadati</taxon>
        <taxon>Pseudomonadota</taxon>
        <taxon>Betaproteobacteria</taxon>
        <taxon>Neisseriales</taxon>
        <taxon>Neisseriaceae</taxon>
        <taxon>Neisseria</taxon>
    </lineage>
</organism>
<protein>
    <submittedName>
        <fullName evidence="2">SMI1/KNR4 family protein</fullName>
    </submittedName>
</protein>
<dbReference type="Gene3D" id="3.40.1580.10">
    <property type="entry name" value="SMI1/KNR4-like"/>
    <property type="match status" value="1"/>
</dbReference>
<dbReference type="InterPro" id="IPR018958">
    <property type="entry name" value="Knr4/Smi1-like_dom"/>
</dbReference>
<evidence type="ECO:0000313" key="3">
    <source>
        <dbReference type="Proteomes" id="UP000004982"/>
    </source>
</evidence>
<evidence type="ECO:0000259" key="1">
    <source>
        <dbReference type="SMART" id="SM00860"/>
    </source>
</evidence>
<dbReference type="Proteomes" id="UP000004982">
    <property type="component" value="Unassembled WGS sequence"/>
</dbReference>
<dbReference type="SUPFAM" id="SSF160631">
    <property type="entry name" value="SMI1/KNR4-like"/>
    <property type="match status" value="1"/>
</dbReference>
<proteinExistence type="predicted"/>
<reference evidence="2 3" key="1">
    <citation type="submission" date="2011-05" db="EMBL/GenBank/DDBJ databases">
        <authorList>
            <person name="Muzny D."/>
            <person name="Qin X."/>
            <person name="Deng J."/>
            <person name="Jiang H."/>
            <person name="Liu Y."/>
            <person name="Qu J."/>
            <person name="Song X.-Z."/>
            <person name="Zhang L."/>
            <person name="Thornton R."/>
            <person name="Coyle M."/>
            <person name="Francisco L."/>
            <person name="Jackson L."/>
            <person name="Javaid M."/>
            <person name="Korchina V."/>
            <person name="Kovar C."/>
            <person name="Mata R."/>
            <person name="Mathew T."/>
            <person name="Ngo R."/>
            <person name="Nguyen L."/>
            <person name="Nguyen N."/>
            <person name="Okwuonu G."/>
            <person name="Ongeri F."/>
            <person name="Pham C."/>
            <person name="Simmons D."/>
            <person name="Wilczek-Boney K."/>
            <person name="Hale W."/>
            <person name="Jakkamsetti A."/>
            <person name="Pham P."/>
            <person name="Ruth R."/>
            <person name="San Lucas F."/>
            <person name="Warren J."/>
            <person name="Zhang J."/>
            <person name="Zhao Z."/>
            <person name="Zhou C."/>
            <person name="Zhu D."/>
            <person name="Lee S."/>
            <person name="Bess C."/>
            <person name="Blankenburg K."/>
            <person name="Forbes L."/>
            <person name="Fu Q."/>
            <person name="Gubbala S."/>
            <person name="Hirani K."/>
            <person name="Jayaseelan J.C."/>
            <person name="Lara F."/>
            <person name="Munidasa M."/>
            <person name="Palculict T."/>
            <person name="Patil S."/>
            <person name="Pu L.-L."/>
            <person name="Saada N."/>
            <person name="Tang L."/>
            <person name="Weissenberger G."/>
            <person name="Zhu Y."/>
            <person name="Hemphill L."/>
            <person name="Shang Y."/>
            <person name="Youmans B."/>
            <person name="Ayvaz T."/>
            <person name="Ross M."/>
            <person name="Santibanez J."/>
            <person name="Aqrawi P."/>
            <person name="Gross S."/>
            <person name="Joshi V."/>
            <person name="Fowler G."/>
            <person name="Nazareth L."/>
            <person name="Reid J."/>
            <person name="Worley K."/>
            <person name="Petrosino J."/>
            <person name="Highlander S."/>
            <person name="Gibbs R."/>
        </authorList>
    </citation>
    <scope>NUCLEOTIDE SEQUENCE [LARGE SCALE GENOMIC DNA]</scope>
    <source>
        <strain evidence="2 3">ATCC 33926</strain>
    </source>
</reference>
<dbReference type="SMART" id="SM00860">
    <property type="entry name" value="SMI1_KNR4"/>
    <property type="match status" value="1"/>
</dbReference>
<evidence type="ECO:0000313" key="2">
    <source>
        <dbReference type="EMBL" id="EGQ75107.1"/>
    </source>
</evidence>
<name>A0AA36UHI1_9NEIS</name>
<dbReference type="AlphaFoldDB" id="A0AA36UHI1"/>
<dbReference type="Pfam" id="PF09346">
    <property type="entry name" value="SMI1_KNR4"/>
    <property type="match status" value="1"/>
</dbReference>